<dbReference type="InterPro" id="IPR004821">
    <property type="entry name" value="Cyt_trans-like"/>
</dbReference>
<evidence type="ECO:0000256" key="9">
    <source>
        <dbReference type="ARBA" id="ARBA00023027"/>
    </source>
</evidence>
<keyword evidence="9 11" id="KW-0520">NAD</keyword>
<protein>
    <recommendedName>
        <fullName evidence="11">Probable nicotinate-nucleotide adenylyltransferase</fullName>
        <ecNumber evidence="11">2.7.7.18</ecNumber>
    </recommendedName>
    <alternativeName>
        <fullName evidence="11">Deamido-NAD(+) diphosphorylase</fullName>
    </alternativeName>
    <alternativeName>
        <fullName evidence="11">Deamido-NAD(+) pyrophosphorylase</fullName>
    </alternativeName>
    <alternativeName>
        <fullName evidence="11">Nicotinate mononucleotide adenylyltransferase</fullName>
        <shortName evidence="11">NaMN adenylyltransferase</shortName>
    </alternativeName>
</protein>
<dbReference type="NCBIfam" id="TIGR00125">
    <property type="entry name" value="cyt_tran_rel"/>
    <property type="match status" value="1"/>
</dbReference>
<dbReference type="AlphaFoldDB" id="A0A2M9ZA87"/>
<dbReference type="GO" id="GO:0009435">
    <property type="term" value="P:NAD+ biosynthetic process"/>
    <property type="evidence" value="ECO:0007669"/>
    <property type="project" value="UniProtKB-UniRule"/>
</dbReference>
<feature type="domain" description="Cytidyltransferase-like" evidence="12">
    <location>
        <begin position="9"/>
        <end position="171"/>
    </location>
</feature>
<evidence type="ECO:0000256" key="8">
    <source>
        <dbReference type="ARBA" id="ARBA00022840"/>
    </source>
</evidence>
<dbReference type="EC" id="2.7.7.18" evidence="11"/>
<evidence type="ECO:0000313" key="14">
    <source>
        <dbReference type="Proteomes" id="UP000231912"/>
    </source>
</evidence>
<evidence type="ECO:0000256" key="4">
    <source>
        <dbReference type="ARBA" id="ARBA00022642"/>
    </source>
</evidence>
<comment type="caution">
    <text evidence="13">The sequence shown here is derived from an EMBL/GenBank/DDBJ whole genome shotgun (WGS) entry which is preliminary data.</text>
</comment>
<gene>
    <name evidence="11 13" type="primary">nadD</name>
    <name evidence="13" type="ORF">CH371_13050</name>
</gene>
<dbReference type="RefSeq" id="WP_100759285.1">
    <property type="nucleotide sequence ID" value="NZ_NPDT01000005.1"/>
</dbReference>
<dbReference type="SUPFAM" id="SSF52374">
    <property type="entry name" value="Nucleotidylyl transferase"/>
    <property type="match status" value="1"/>
</dbReference>
<dbReference type="GO" id="GO:0004515">
    <property type="term" value="F:nicotinate-nucleotide adenylyltransferase activity"/>
    <property type="evidence" value="ECO:0007669"/>
    <property type="project" value="UniProtKB-UniRule"/>
</dbReference>
<comment type="pathway">
    <text evidence="2 11">Cofactor biosynthesis; NAD(+) biosynthesis; deamido-NAD(+) from nicotinate D-ribonucleotide: step 1/1.</text>
</comment>
<dbReference type="GO" id="GO:0005524">
    <property type="term" value="F:ATP binding"/>
    <property type="evidence" value="ECO:0007669"/>
    <property type="project" value="UniProtKB-KW"/>
</dbReference>
<evidence type="ECO:0000256" key="5">
    <source>
        <dbReference type="ARBA" id="ARBA00022679"/>
    </source>
</evidence>
<keyword evidence="8 11" id="KW-0067">ATP-binding</keyword>
<dbReference type="UniPathway" id="UPA00253">
    <property type="reaction ID" value="UER00332"/>
</dbReference>
<evidence type="ECO:0000256" key="3">
    <source>
        <dbReference type="ARBA" id="ARBA00009014"/>
    </source>
</evidence>
<dbReference type="InterPro" id="IPR014729">
    <property type="entry name" value="Rossmann-like_a/b/a_fold"/>
</dbReference>
<organism evidence="13 14">
    <name type="scientific">Leptospira wolffii</name>
    <dbReference type="NCBI Taxonomy" id="409998"/>
    <lineage>
        <taxon>Bacteria</taxon>
        <taxon>Pseudomonadati</taxon>
        <taxon>Spirochaetota</taxon>
        <taxon>Spirochaetia</taxon>
        <taxon>Leptospirales</taxon>
        <taxon>Leptospiraceae</taxon>
        <taxon>Leptospira</taxon>
    </lineage>
</organism>
<keyword evidence="7 11" id="KW-0547">Nucleotide-binding</keyword>
<evidence type="ECO:0000259" key="12">
    <source>
        <dbReference type="Pfam" id="PF01467"/>
    </source>
</evidence>
<reference evidence="13 14" key="1">
    <citation type="submission" date="2017-07" db="EMBL/GenBank/DDBJ databases">
        <title>Leptospira spp. isolated from tropical soils.</title>
        <authorList>
            <person name="Thibeaux R."/>
            <person name="Iraola G."/>
            <person name="Ferres I."/>
            <person name="Bierque E."/>
            <person name="Girault D."/>
            <person name="Soupe-Gilbert M.-E."/>
            <person name="Picardeau M."/>
            <person name="Goarant C."/>
        </authorList>
    </citation>
    <scope>NUCLEOTIDE SEQUENCE [LARGE SCALE GENOMIC DNA]</scope>
    <source>
        <strain evidence="13 14">FH2-C-A2</strain>
    </source>
</reference>
<evidence type="ECO:0000256" key="1">
    <source>
        <dbReference type="ARBA" id="ARBA00002324"/>
    </source>
</evidence>
<dbReference type="Gene3D" id="3.40.50.620">
    <property type="entry name" value="HUPs"/>
    <property type="match status" value="1"/>
</dbReference>
<comment type="catalytic activity">
    <reaction evidence="10 11">
        <text>nicotinate beta-D-ribonucleotide + ATP + H(+) = deamido-NAD(+) + diphosphate</text>
        <dbReference type="Rhea" id="RHEA:22860"/>
        <dbReference type="ChEBI" id="CHEBI:15378"/>
        <dbReference type="ChEBI" id="CHEBI:30616"/>
        <dbReference type="ChEBI" id="CHEBI:33019"/>
        <dbReference type="ChEBI" id="CHEBI:57502"/>
        <dbReference type="ChEBI" id="CHEBI:58437"/>
        <dbReference type="EC" id="2.7.7.18"/>
    </reaction>
</comment>
<dbReference type="PANTHER" id="PTHR39321:SF3">
    <property type="entry name" value="PHOSPHOPANTETHEINE ADENYLYLTRANSFERASE"/>
    <property type="match status" value="1"/>
</dbReference>
<dbReference type="InterPro" id="IPR005248">
    <property type="entry name" value="NadD/NMNAT"/>
</dbReference>
<dbReference type="Pfam" id="PF01467">
    <property type="entry name" value="CTP_transf_like"/>
    <property type="match status" value="1"/>
</dbReference>
<keyword evidence="5 11" id="KW-0808">Transferase</keyword>
<evidence type="ECO:0000256" key="10">
    <source>
        <dbReference type="ARBA" id="ARBA00048721"/>
    </source>
</evidence>
<evidence type="ECO:0000256" key="6">
    <source>
        <dbReference type="ARBA" id="ARBA00022695"/>
    </source>
</evidence>
<accession>A0A2M9ZA87</accession>
<proteinExistence type="inferred from homology"/>
<evidence type="ECO:0000256" key="7">
    <source>
        <dbReference type="ARBA" id="ARBA00022741"/>
    </source>
</evidence>
<dbReference type="NCBIfam" id="TIGR00482">
    <property type="entry name" value="nicotinate (nicotinamide) nucleotide adenylyltransferase"/>
    <property type="match status" value="1"/>
</dbReference>
<name>A0A2M9ZA87_9LEPT</name>
<dbReference type="Proteomes" id="UP000231912">
    <property type="component" value="Unassembled WGS sequence"/>
</dbReference>
<keyword evidence="6 11" id="KW-0548">Nucleotidyltransferase</keyword>
<dbReference type="HAMAP" id="MF_00244">
    <property type="entry name" value="NaMN_adenylyltr"/>
    <property type="match status" value="1"/>
</dbReference>
<evidence type="ECO:0000256" key="11">
    <source>
        <dbReference type="HAMAP-Rule" id="MF_00244"/>
    </source>
</evidence>
<comment type="similarity">
    <text evidence="3 11">Belongs to the NadD family.</text>
</comment>
<evidence type="ECO:0000313" key="13">
    <source>
        <dbReference type="EMBL" id="PJZ65320.1"/>
    </source>
</evidence>
<dbReference type="EMBL" id="NPDT01000005">
    <property type="protein sequence ID" value="PJZ65320.1"/>
    <property type="molecule type" value="Genomic_DNA"/>
</dbReference>
<dbReference type="CDD" id="cd02165">
    <property type="entry name" value="NMNAT"/>
    <property type="match status" value="1"/>
</dbReference>
<keyword evidence="4 11" id="KW-0662">Pyridine nucleotide biosynthesis</keyword>
<evidence type="ECO:0000256" key="2">
    <source>
        <dbReference type="ARBA" id="ARBA00005019"/>
    </source>
</evidence>
<comment type="function">
    <text evidence="1 11">Catalyzes the reversible adenylation of nicotinate mononucleotide (NaMN) to nicotinic acid adenine dinucleotide (NaAD).</text>
</comment>
<sequence length="202" mass="23574">MRSPSLTGIYGGSFDPPHLGHLEVVKTFWKNFPDAEELVIVPNRSSPWKEAKETSPENILKLVNIQFRAFPKTRTWDWEILREEKSYTEDTIEQFRKENPKASIALLVGEDQYSNFHKWRNWRSILDKISLLLVFRRISERIPENTELAGYMNKIRFLENPIVEAASSEIRRLLPGCVQENRKPIALDDSVWNAIRTGGSYR</sequence>
<dbReference type="PANTHER" id="PTHR39321">
    <property type="entry name" value="NICOTINATE-NUCLEOTIDE ADENYLYLTRANSFERASE-RELATED"/>
    <property type="match status" value="1"/>
</dbReference>